<name>A0A6J7J120_9ZZZZ</name>
<reference evidence="2" key="1">
    <citation type="submission" date="2020-05" db="EMBL/GenBank/DDBJ databases">
        <authorList>
            <person name="Chiriac C."/>
            <person name="Salcher M."/>
            <person name="Ghai R."/>
            <person name="Kavagutti S V."/>
        </authorList>
    </citation>
    <scope>NUCLEOTIDE SEQUENCE</scope>
</reference>
<proteinExistence type="predicted"/>
<feature type="region of interest" description="Disordered" evidence="1">
    <location>
        <begin position="67"/>
        <end position="89"/>
    </location>
</feature>
<evidence type="ECO:0000256" key="1">
    <source>
        <dbReference type="SAM" id="MobiDB-lite"/>
    </source>
</evidence>
<evidence type="ECO:0000313" key="2">
    <source>
        <dbReference type="EMBL" id="CAB4937043.1"/>
    </source>
</evidence>
<protein>
    <submittedName>
        <fullName evidence="2">Unannotated protein</fullName>
    </submittedName>
</protein>
<sequence>MSHAESPAEQVTVDNVRALMAASTPHFALQLRGRLRHLIAPLPAEHPARIAGEAEIARLETLGFAGEQRGHRAEPGLAPLRSVDDPAFR</sequence>
<dbReference type="AlphaFoldDB" id="A0A6J7J120"/>
<accession>A0A6J7J120</accession>
<organism evidence="2">
    <name type="scientific">freshwater metagenome</name>
    <dbReference type="NCBI Taxonomy" id="449393"/>
    <lineage>
        <taxon>unclassified sequences</taxon>
        <taxon>metagenomes</taxon>
        <taxon>ecological metagenomes</taxon>
    </lineage>
</organism>
<gene>
    <name evidence="2" type="ORF">UFOPK3674_01551</name>
</gene>
<dbReference type="EMBL" id="CAFBMX010000007">
    <property type="protein sequence ID" value="CAB4937043.1"/>
    <property type="molecule type" value="Genomic_DNA"/>
</dbReference>